<accession>A0A1I2R811</accession>
<dbReference type="RefSeq" id="WP_244528538.1">
    <property type="nucleotide sequence ID" value="NZ_FOPM01000002.1"/>
</dbReference>
<evidence type="ECO:0000313" key="3">
    <source>
        <dbReference type="Proteomes" id="UP000199229"/>
    </source>
</evidence>
<name>A0A1I2R811_9HYPH</name>
<evidence type="ECO:0000256" key="1">
    <source>
        <dbReference type="SAM" id="MobiDB-lite"/>
    </source>
</evidence>
<sequence length="119" mass="13144">MSYPHAETTARALNQRSLAPPLVDLQALRARNELHADSTSRRRAEPAPTRIIEIGEITAGIAVPERGGVRFFSSQRDFDLLDGTVFGSVEQAARAARERFRNRSGSRGRSSEGQRLRAV</sequence>
<dbReference type="EMBL" id="FOPM01000002">
    <property type="protein sequence ID" value="SFG36612.1"/>
    <property type="molecule type" value="Genomic_DNA"/>
</dbReference>
<protein>
    <submittedName>
        <fullName evidence="2">Uncharacterized protein</fullName>
    </submittedName>
</protein>
<dbReference type="Proteomes" id="UP000199229">
    <property type="component" value="Unassembled WGS sequence"/>
</dbReference>
<gene>
    <name evidence="2" type="ORF">SAMN05192565_102140</name>
</gene>
<keyword evidence="3" id="KW-1185">Reference proteome</keyword>
<reference evidence="3" key="1">
    <citation type="submission" date="2016-10" db="EMBL/GenBank/DDBJ databases">
        <authorList>
            <person name="Varghese N."/>
            <person name="Submissions S."/>
        </authorList>
    </citation>
    <scope>NUCLEOTIDE SEQUENCE [LARGE SCALE GENOMIC DNA]</scope>
    <source>
        <strain evidence="3">Gh-105</strain>
    </source>
</reference>
<feature type="compositionally biased region" description="Basic and acidic residues" evidence="1">
    <location>
        <begin position="109"/>
        <end position="119"/>
    </location>
</feature>
<feature type="region of interest" description="Disordered" evidence="1">
    <location>
        <begin position="97"/>
        <end position="119"/>
    </location>
</feature>
<proteinExistence type="predicted"/>
<dbReference type="AlphaFoldDB" id="A0A1I2R811"/>
<organism evidence="2 3">
    <name type="scientific">Methylobacterium gossipiicola</name>
    <dbReference type="NCBI Taxonomy" id="582675"/>
    <lineage>
        <taxon>Bacteria</taxon>
        <taxon>Pseudomonadati</taxon>
        <taxon>Pseudomonadota</taxon>
        <taxon>Alphaproteobacteria</taxon>
        <taxon>Hyphomicrobiales</taxon>
        <taxon>Methylobacteriaceae</taxon>
        <taxon>Methylobacterium</taxon>
    </lineage>
</organism>
<evidence type="ECO:0000313" key="2">
    <source>
        <dbReference type="EMBL" id="SFG36612.1"/>
    </source>
</evidence>